<evidence type="ECO:0000313" key="6">
    <source>
        <dbReference type="WBParaSite" id="PSAMB.scaffold219size64458.g3431.t1"/>
    </source>
</evidence>
<keyword evidence="5" id="KW-1185">Reference proteome</keyword>
<accession>A0A914VPG8</accession>
<sequence>MRTACWLLQLPIIAWLASGSTLPEETSLGDVRRCQGSLGKYGACECLETTVTCINTQFTDTDVFLHVDHNHYKYVTRITFHGNNFVELPFTPLFGVDNHERLDLLNISANYIVKLHPEALRGMPNLRVLDLSNNEIVLKEDDIGFLSHTRNLLRLYLRHAFNQSVNRTIQFDLMERMFENARLNSLTELDLSYNFFKTLPYNLGCHFPALTHLSLRQNLLETVELNVTCLQRLETLDLRTNLMHTLSHDFRKNFANSLPDYSLVLANQFHCDCNSHAYISWIRSTHKVRDKDSFKCSRASPELYVGTKLMDVPLEKLDCSVRLTGAGVSSAPSWRCFSVLFIHPVTVASLTCAFATVVQSLTIG</sequence>
<protein>
    <submittedName>
        <fullName evidence="6">LRRCT domain-containing protein</fullName>
    </submittedName>
</protein>
<name>A0A914VPG8_9BILA</name>
<organism evidence="5 6">
    <name type="scientific">Plectus sambesii</name>
    <dbReference type="NCBI Taxonomy" id="2011161"/>
    <lineage>
        <taxon>Eukaryota</taxon>
        <taxon>Metazoa</taxon>
        <taxon>Ecdysozoa</taxon>
        <taxon>Nematoda</taxon>
        <taxon>Chromadorea</taxon>
        <taxon>Plectida</taxon>
        <taxon>Plectina</taxon>
        <taxon>Plectoidea</taxon>
        <taxon>Plectidae</taxon>
        <taxon>Plectus</taxon>
    </lineage>
</organism>
<dbReference type="SUPFAM" id="SSF52058">
    <property type="entry name" value="L domain-like"/>
    <property type="match status" value="1"/>
</dbReference>
<dbReference type="GO" id="GO:0016020">
    <property type="term" value="C:membrane"/>
    <property type="evidence" value="ECO:0007669"/>
    <property type="project" value="TreeGrafter"/>
</dbReference>
<feature type="chain" id="PRO_5036880603" evidence="4">
    <location>
        <begin position="20"/>
        <end position="364"/>
    </location>
</feature>
<evidence type="ECO:0000256" key="2">
    <source>
        <dbReference type="ARBA" id="ARBA00022729"/>
    </source>
</evidence>
<dbReference type="InterPro" id="IPR003591">
    <property type="entry name" value="Leu-rich_rpt_typical-subtyp"/>
</dbReference>
<evidence type="ECO:0000256" key="3">
    <source>
        <dbReference type="ARBA" id="ARBA00022737"/>
    </source>
</evidence>
<feature type="signal peptide" evidence="4">
    <location>
        <begin position="1"/>
        <end position="19"/>
    </location>
</feature>
<keyword evidence="1" id="KW-0433">Leucine-rich repeat</keyword>
<dbReference type="PANTHER" id="PTHR24364">
    <property type="entry name" value="LP06937P"/>
    <property type="match status" value="1"/>
</dbReference>
<dbReference type="Pfam" id="PF13855">
    <property type="entry name" value="LRR_8"/>
    <property type="match status" value="1"/>
</dbReference>
<dbReference type="PROSITE" id="PS51450">
    <property type="entry name" value="LRR"/>
    <property type="match status" value="1"/>
</dbReference>
<dbReference type="InterPro" id="IPR001611">
    <property type="entry name" value="Leu-rich_rpt"/>
</dbReference>
<dbReference type="Gene3D" id="3.80.10.10">
    <property type="entry name" value="Ribonuclease Inhibitor"/>
    <property type="match status" value="1"/>
</dbReference>
<reference evidence="6" key="1">
    <citation type="submission" date="2022-11" db="UniProtKB">
        <authorList>
            <consortium name="WormBaseParasite"/>
        </authorList>
    </citation>
    <scope>IDENTIFICATION</scope>
</reference>
<evidence type="ECO:0000256" key="1">
    <source>
        <dbReference type="ARBA" id="ARBA00022614"/>
    </source>
</evidence>
<keyword evidence="3" id="KW-0677">Repeat</keyword>
<dbReference type="WBParaSite" id="PSAMB.scaffold219size64458.g3431.t1">
    <property type="protein sequence ID" value="PSAMB.scaffold219size64458.g3431.t1"/>
    <property type="gene ID" value="PSAMB.scaffold219size64458.g3431"/>
</dbReference>
<keyword evidence="2 4" id="KW-0732">Signal</keyword>
<dbReference type="AlphaFoldDB" id="A0A914VPG8"/>
<dbReference type="PANTHER" id="PTHR24364:SF18">
    <property type="entry name" value="LP06937P"/>
    <property type="match status" value="1"/>
</dbReference>
<dbReference type="InterPro" id="IPR032675">
    <property type="entry name" value="LRR_dom_sf"/>
</dbReference>
<evidence type="ECO:0000256" key="4">
    <source>
        <dbReference type="SAM" id="SignalP"/>
    </source>
</evidence>
<dbReference type="Proteomes" id="UP000887566">
    <property type="component" value="Unplaced"/>
</dbReference>
<evidence type="ECO:0000313" key="5">
    <source>
        <dbReference type="Proteomes" id="UP000887566"/>
    </source>
</evidence>
<dbReference type="Pfam" id="PF00560">
    <property type="entry name" value="LRR_1"/>
    <property type="match status" value="1"/>
</dbReference>
<dbReference type="InterPro" id="IPR052286">
    <property type="entry name" value="Wnt_signaling_inhibitor"/>
</dbReference>
<proteinExistence type="predicted"/>
<dbReference type="SMART" id="SM00369">
    <property type="entry name" value="LRR_TYP"/>
    <property type="match status" value="5"/>
</dbReference>